<keyword evidence="7 8" id="KW-0472">Membrane</keyword>
<dbReference type="InterPro" id="IPR036259">
    <property type="entry name" value="MFS_trans_sf"/>
</dbReference>
<dbReference type="InterPro" id="IPR020846">
    <property type="entry name" value="MFS_dom"/>
</dbReference>
<feature type="transmembrane region" description="Helical" evidence="8">
    <location>
        <begin position="48"/>
        <end position="70"/>
    </location>
</feature>
<comment type="similarity">
    <text evidence="2">Belongs to the major facilitator superfamily. EmrB family.</text>
</comment>
<dbReference type="PANTHER" id="PTHR42718">
    <property type="entry name" value="MAJOR FACILITATOR SUPERFAMILY MULTIDRUG TRANSPORTER MFSC"/>
    <property type="match status" value="1"/>
</dbReference>
<dbReference type="SUPFAM" id="SSF103473">
    <property type="entry name" value="MFS general substrate transporter"/>
    <property type="match status" value="1"/>
</dbReference>
<dbReference type="CDD" id="cd17503">
    <property type="entry name" value="MFS_LmrB_MDR_like"/>
    <property type="match status" value="1"/>
</dbReference>
<feature type="transmembrane region" description="Helical" evidence="8">
    <location>
        <begin position="267"/>
        <end position="285"/>
    </location>
</feature>
<comment type="caution">
    <text evidence="10">The sequence shown here is derived from an EMBL/GenBank/DDBJ whole genome shotgun (WGS) entry which is preliminary data.</text>
</comment>
<evidence type="ECO:0000256" key="8">
    <source>
        <dbReference type="SAM" id="Phobius"/>
    </source>
</evidence>
<dbReference type="InterPro" id="IPR004638">
    <property type="entry name" value="EmrB-like"/>
</dbReference>
<keyword evidence="5 8" id="KW-0812">Transmembrane</keyword>
<dbReference type="Pfam" id="PF07690">
    <property type="entry name" value="MFS_1"/>
    <property type="match status" value="1"/>
</dbReference>
<name>A0ABV7RFS9_9NEIS</name>
<evidence type="ECO:0000313" key="10">
    <source>
        <dbReference type="EMBL" id="MFC3532920.1"/>
    </source>
</evidence>
<feature type="transmembrane region" description="Helical" evidence="8">
    <location>
        <begin position="164"/>
        <end position="183"/>
    </location>
</feature>
<feature type="transmembrane region" description="Helical" evidence="8">
    <location>
        <begin position="228"/>
        <end position="246"/>
    </location>
</feature>
<feature type="transmembrane region" description="Helical" evidence="8">
    <location>
        <begin position="297"/>
        <end position="319"/>
    </location>
</feature>
<evidence type="ECO:0000256" key="7">
    <source>
        <dbReference type="ARBA" id="ARBA00023136"/>
    </source>
</evidence>
<gene>
    <name evidence="10" type="ORF">ACFOLG_12090</name>
</gene>
<feature type="transmembrane region" description="Helical" evidence="8">
    <location>
        <begin position="195"/>
        <end position="216"/>
    </location>
</feature>
<keyword evidence="11" id="KW-1185">Reference proteome</keyword>
<dbReference type="PROSITE" id="PS50850">
    <property type="entry name" value="MFS"/>
    <property type="match status" value="1"/>
</dbReference>
<proteinExistence type="inferred from homology"/>
<feature type="transmembrane region" description="Helical" evidence="8">
    <location>
        <begin position="477"/>
        <end position="494"/>
    </location>
</feature>
<organism evidence="10 11">
    <name type="scientific">Vogesella facilis</name>
    <dbReference type="NCBI Taxonomy" id="1655232"/>
    <lineage>
        <taxon>Bacteria</taxon>
        <taxon>Pseudomonadati</taxon>
        <taxon>Pseudomonadota</taxon>
        <taxon>Betaproteobacteria</taxon>
        <taxon>Neisseriales</taxon>
        <taxon>Chromobacteriaceae</taxon>
        <taxon>Vogesella</taxon>
    </lineage>
</organism>
<keyword evidence="4" id="KW-1003">Cell membrane</keyword>
<evidence type="ECO:0000313" key="11">
    <source>
        <dbReference type="Proteomes" id="UP001595741"/>
    </source>
</evidence>
<keyword evidence="3" id="KW-0813">Transport</keyword>
<evidence type="ECO:0000256" key="4">
    <source>
        <dbReference type="ARBA" id="ARBA00022475"/>
    </source>
</evidence>
<feature type="transmembrane region" description="Helical" evidence="8">
    <location>
        <begin position="331"/>
        <end position="349"/>
    </location>
</feature>
<dbReference type="PANTHER" id="PTHR42718:SF9">
    <property type="entry name" value="MAJOR FACILITATOR SUPERFAMILY MULTIDRUG TRANSPORTER MFSC"/>
    <property type="match status" value="1"/>
</dbReference>
<feature type="transmembrane region" description="Helical" evidence="8">
    <location>
        <begin position="401"/>
        <end position="419"/>
    </location>
</feature>
<dbReference type="Gene3D" id="1.20.1720.10">
    <property type="entry name" value="Multidrug resistance protein D"/>
    <property type="match status" value="1"/>
</dbReference>
<feature type="transmembrane region" description="Helical" evidence="8">
    <location>
        <begin position="361"/>
        <end position="389"/>
    </location>
</feature>
<evidence type="ECO:0000259" key="9">
    <source>
        <dbReference type="PROSITE" id="PS50850"/>
    </source>
</evidence>
<keyword evidence="6 8" id="KW-1133">Transmembrane helix</keyword>
<protein>
    <submittedName>
        <fullName evidence="10">MDR family MFS transporter</fullName>
    </submittedName>
</protein>
<evidence type="ECO:0000256" key="5">
    <source>
        <dbReference type="ARBA" id="ARBA00022692"/>
    </source>
</evidence>
<evidence type="ECO:0000256" key="3">
    <source>
        <dbReference type="ARBA" id="ARBA00022448"/>
    </source>
</evidence>
<accession>A0ABV7RFS9</accession>
<dbReference type="EMBL" id="JBHRXN010000031">
    <property type="protein sequence ID" value="MFC3532920.1"/>
    <property type="molecule type" value="Genomic_DNA"/>
</dbReference>
<feature type="transmembrane region" description="Helical" evidence="8">
    <location>
        <begin position="103"/>
        <end position="125"/>
    </location>
</feature>
<feature type="domain" description="Major facilitator superfamily (MFS) profile" evidence="9">
    <location>
        <begin position="12"/>
        <end position="499"/>
    </location>
</feature>
<reference evidence="11" key="1">
    <citation type="journal article" date="2019" name="Int. J. Syst. Evol. Microbiol.">
        <title>The Global Catalogue of Microorganisms (GCM) 10K type strain sequencing project: providing services to taxonomists for standard genome sequencing and annotation.</title>
        <authorList>
            <consortium name="The Broad Institute Genomics Platform"/>
            <consortium name="The Broad Institute Genome Sequencing Center for Infectious Disease"/>
            <person name="Wu L."/>
            <person name="Ma J."/>
        </authorList>
    </citation>
    <scope>NUCLEOTIDE SEQUENCE [LARGE SCALE GENOMIC DNA]</scope>
    <source>
        <strain evidence="11">KCTC 42742</strain>
    </source>
</reference>
<evidence type="ECO:0000256" key="1">
    <source>
        <dbReference type="ARBA" id="ARBA00004651"/>
    </source>
</evidence>
<evidence type="ECO:0000256" key="2">
    <source>
        <dbReference type="ARBA" id="ARBA00008537"/>
    </source>
</evidence>
<feature type="transmembrane region" description="Helical" evidence="8">
    <location>
        <begin position="77"/>
        <end position="97"/>
    </location>
</feature>
<comment type="subcellular location">
    <subcellularLocation>
        <location evidence="1">Cell membrane</location>
        <topology evidence="1">Multi-pass membrane protein</topology>
    </subcellularLocation>
</comment>
<dbReference type="Proteomes" id="UP001595741">
    <property type="component" value="Unassembled WGS sequence"/>
</dbReference>
<dbReference type="Gene3D" id="1.20.1250.20">
    <property type="entry name" value="MFS general substrate transporter like domains"/>
    <property type="match status" value="1"/>
</dbReference>
<evidence type="ECO:0000256" key="6">
    <source>
        <dbReference type="ARBA" id="ARBA00022989"/>
    </source>
</evidence>
<feature type="transmembrane region" description="Helical" evidence="8">
    <location>
        <begin position="137"/>
        <end position="158"/>
    </location>
</feature>
<dbReference type="PRINTS" id="PR01036">
    <property type="entry name" value="TCRTETB"/>
</dbReference>
<dbReference type="RefSeq" id="WP_386092098.1">
    <property type="nucleotide sequence ID" value="NZ_JBHRXN010000031.1"/>
</dbReference>
<dbReference type="InterPro" id="IPR011701">
    <property type="entry name" value="MFS"/>
</dbReference>
<sequence length="511" mass="54764">MTPQLPHNRRMITLSIMLATIIQALDGTIANVALPHMQGSLSASQDQITWVLTSFILAAAVATPLTGWLCDRFSLKTVFMVSIGGFTVASMLCGLSDSLGQIVLARFLQGVFGAALVPLSQSVLLDINPREKHGSAMAVWGMGVMVGPILGPTLGGWLTDSYDWRWVFFINLPVGLLAFYGVWRYIQPSKAARSMRFDVFGFATLSLAMGALQMLLDRGEQNDWFSSPETWIEAGLMLVAALYFAVHTATSTPGKSFLDYRLLKNTNYVTGLLLIFVVGMVLFATRALTPTLLQGLLHYPAATAGLVTAPSGLGTMLAMMLVGKLVGRIDLRLLLAAGFSITAFSLWQMSHYSLALSQADIIWPGLIQGIGLGLVFVPLSAATFSTLAADMRTEGTAIYSLVRNIGSSIGIALVQTLLVRNTRIVQGELAASVSNASPAWLDAPTAAAYPLQQLPGLASLVAEVQRQAAMVAYIDDFWLMFAVTALIIPLLLLVKPGQRPASAASEHAALE</sequence>
<dbReference type="NCBIfam" id="TIGR00711">
    <property type="entry name" value="efflux_EmrB"/>
    <property type="match status" value="1"/>
</dbReference>